<reference evidence="3 4" key="1">
    <citation type="submission" date="2016-11" db="UniProtKB">
        <authorList>
            <consortium name="WormBaseParasite"/>
        </authorList>
    </citation>
    <scope>IDENTIFICATION</scope>
</reference>
<evidence type="ECO:0000259" key="1">
    <source>
        <dbReference type="PROSITE" id="PS50004"/>
    </source>
</evidence>
<protein>
    <submittedName>
        <fullName evidence="3 4">C2 domain-containing protein</fullName>
    </submittedName>
</protein>
<dbReference type="Pfam" id="PF00168">
    <property type="entry name" value="C2"/>
    <property type="match status" value="2"/>
</dbReference>
<dbReference type="GO" id="GO:0070382">
    <property type="term" value="C:exocytic vesicle"/>
    <property type="evidence" value="ECO:0007669"/>
    <property type="project" value="TreeGrafter"/>
</dbReference>
<evidence type="ECO:0000313" key="3">
    <source>
        <dbReference type="WBParaSite" id="maker-uti_cns_0005665-snap-gene-0.3-mRNA-1"/>
    </source>
</evidence>
<organism evidence="2 3">
    <name type="scientific">Macrostomum lignano</name>
    <dbReference type="NCBI Taxonomy" id="282301"/>
    <lineage>
        <taxon>Eukaryota</taxon>
        <taxon>Metazoa</taxon>
        <taxon>Spiralia</taxon>
        <taxon>Lophotrochozoa</taxon>
        <taxon>Platyhelminthes</taxon>
        <taxon>Rhabditophora</taxon>
        <taxon>Macrostomorpha</taxon>
        <taxon>Macrostomida</taxon>
        <taxon>Macrostomidae</taxon>
        <taxon>Macrostomum</taxon>
    </lineage>
</organism>
<dbReference type="GO" id="GO:0005509">
    <property type="term" value="F:calcium ion binding"/>
    <property type="evidence" value="ECO:0007669"/>
    <property type="project" value="TreeGrafter"/>
</dbReference>
<evidence type="ECO:0000313" key="4">
    <source>
        <dbReference type="WBParaSite" id="maker-uti_cns_0046138-snap-gene-1.3-mRNA-1"/>
    </source>
</evidence>
<dbReference type="GO" id="GO:0000149">
    <property type="term" value="F:SNARE binding"/>
    <property type="evidence" value="ECO:0007669"/>
    <property type="project" value="TreeGrafter"/>
</dbReference>
<dbReference type="SUPFAM" id="SSF49562">
    <property type="entry name" value="C2 domain (Calcium/lipid-binding domain, CaLB)"/>
    <property type="match status" value="2"/>
</dbReference>
<dbReference type="PROSITE" id="PS50004">
    <property type="entry name" value="C2"/>
    <property type="match status" value="2"/>
</dbReference>
<dbReference type="GO" id="GO:0005544">
    <property type="term" value="F:calcium-dependent phospholipid binding"/>
    <property type="evidence" value="ECO:0007669"/>
    <property type="project" value="TreeGrafter"/>
</dbReference>
<dbReference type="GO" id="GO:0005886">
    <property type="term" value="C:plasma membrane"/>
    <property type="evidence" value="ECO:0007669"/>
    <property type="project" value="TreeGrafter"/>
</dbReference>
<feature type="domain" description="C2" evidence="1">
    <location>
        <begin position="117"/>
        <end position="220"/>
    </location>
</feature>
<dbReference type="Proteomes" id="UP000095280">
    <property type="component" value="Unplaced"/>
</dbReference>
<sequence length="220" mass="24676">AKYLLRRRPSNMCTFYVALAYTRPGGSKEKRKTQLVSAACNPQFDRQFALPCTQEDAPESELHFKVKETVPVGKPHVIGHCAVQIAALLEMGSGGHEIWRELQQPVALAADTDSKRPPGRILLSLSYKQQKKLLTLGIVEGKDLRVKETDSYVYFRASIMAREQTVKAKKSPLIKENLASPLVQQEFRFHLAPNLTDQVYLFVLICARSRLGANRLLGKA</sequence>
<evidence type="ECO:0000313" key="2">
    <source>
        <dbReference type="Proteomes" id="UP000095280"/>
    </source>
</evidence>
<dbReference type="WBParaSite" id="maker-uti_cns_0046138-snap-gene-1.3-mRNA-1">
    <property type="protein sequence ID" value="maker-uti_cns_0046138-snap-gene-1.3-mRNA-1"/>
    <property type="gene ID" value="maker-uti_cns_0046138-snap-gene-1.3"/>
</dbReference>
<dbReference type="WBParaSite" id="maker-uti_cns_0005665-snap-gene-0.3-mRNA-1">
    <property type="protein sequence ID" value="maker-uti_cns_0005665-snap-gene-0.3-mRNA-1"/>
    <property type="gene ID" value="maker-uti_cns_0005665-snap-gene-0.3"/>
</dbReference>
<keyword evidence="2" id="KW-1185">Reference proteome</keyword>
<dbReference type="PANTHER" id="PTHR10024:SF234">
    <property type="entry name" value="SYNAPTOTAGMIN-15-RELATED"/>
    <property type="match status" value="1"/>
</dbReference>
<dbReference type="AlphaFoldDB" id="A0A1I8HDA0"/>
<feature type="domain" description="C2" evidence="1">
    <location>
        <begin position="1"/>
        <end position="100"/>
    </location>
</feature>
<dbReference type="GO" id="GO:0001786">
    <property type="term" value="F:phosphatidylserine binding"/>
    <property type="evidence" value="ECO:0007669"/>
    <property type="project" value="TreeGrafter"/>
</dbReference>
<dbReference type="GO" id="GO:0017156">
    <property type="term" value="P:calcium-ion regulated exocytosis"/>
    <property type="evidence" value="ECO:0007669"/>
    <property type="project" value="TreeGrafter"/>
</dbReference>
<name>A0A1I8HDA0_9PLAT</name>
<dbReference type="InterPro" id="IPR035892">
    <property type="entry name" value="C2_domain_sf"/>
</dbReference>
<proteinExistence type="predicted"/>
<dbReference type="PANTHER" id="PTHR10024">
    <property type="entry name" value="SYNAPTOTAGMIN"/>
    <property type="match status" value="1"/>
</dbReference>
<accession>A0A1I8HDA0</accession>
<dbReference type="GO" id="GO:0030276">
    <property type="term" value="F:clathrin binding"/>
    <property type="evidence" value="ECO:0007669"/>
    <property type="project" value="TreeGrafter"/>
</dbReference>
<dbReference type="InterPro" id="IPR000008">
    <property type="entry name" value="C2_dom"/>
</dbReference>
<dbReference type="Gene3D" id="2.60.40.150">
    <property type="entry name" value="C2 domain"/>
    <property type="match status" value="2"/>
</dbReference>